<proteinExistence type="inferred from homology"/>
<dbReference type="EMBL" id="MN597087">
    <property type="protein sequence ID" value="QRG01724.1"/>
    <property type="molecule type" value="Genomic_DNA"/>
</dbReference>
<keyword evidence="8 11" id="KW-0830">Ubiquinone</keyword>
<evidence type="ECO:0000256" key="7">
    <source>
        <dbReference type="ARBA" id="ARBA00022989"/>
    </source>
</evidence>
<feature type="transmembrane region" description="Helical" evidence="12">
    <location>
        <begin position="6"/>
        <end position="25"/>
    </location>
</feature>
<evidence type="ECO:0000256" key="3">
    <source>
        <dbReference type="ARBA" id="ARBA00010535"/>
    </source>
</evidence>
<evidence type="ECO:0000256" key="2">
    <source>
        <dbReference type="ARBA" id="ARBA00004225"/>
    </source>
</evidence>
<dbReference type="GO" id="GO:0008137">
    <property type="term" value="F:NADH dehydrogenase (ubiquinone) activity"/>
    <property type="evidence" value="ECO:0007669"/>
    <property type="project" value="UniProtKB-EC"/>
</dbReference>
<keyword evidence="10" id="KW-0520">NAD</keyword>
<feature type="transmembrane region" description="Helical" evidence="12">
    <location>
        <begin position="143"/>
        <end position="163"/>
    </location>
</feature>
<accession>A0A890A3F8</accession>
<dbReference type="GO" id="GO:0003954">
    <property type="term" value="F:NADH dehydrogenase activity"/>
    <property type="evidence" value="ECO:0007669"/>
    <property type="project" value="TreeGrafter"/>
</dbReference>
<dbReference type="GO" id="GO:0005743">
    <property type="term" value="C:mitochondrial inner membrane"/>
    <property type="evidence" value="ECO:0007669"/>
    <property type="project" value="UniProtKB-SubCell"/>
</dbReference>
<dbReference type="PROSITE" id="PS00668">
    <property type="entry name" value="COMPLEX1_ND1_2"/>
    <property type="match status" value="1"/>
</dbReference>
<dbReference type="Pfam" id="PF00146">
    <property type="entry name" value="NADHdh"/>
    <property type="match status" value="1"/>
</dbReference>
<comment type="similarity">
    <text evidence="3 10">Belongs to the complex I subunit 1 family.</text>
</comment>
<keyword evidence="5" id="KW-0813">Transport</keyword>
<comment type="subcellular location">
    <subcellularLocation>
        <location evidence="10">Mitochondrion inner membrane</location>
        <topology evidence="10">Multi-pass membrane protein</topology>
    </subcellularLocation>
    <subcellularLocation>
        <location evidence="2">Mitochondrion membrane</location>
        <topology evidence="2">Multi-pass membrane protein</topology>
    </subcellularLocation>
</comment>
<keyword evidence="11 13" id="KW-0496">Mitochondrion</keyword>
<dbReference type="InterPro" id="IPR018086">
    <property type="entry name" value="NADH_UbQ_OxRdtase_su1_CS"/>
</dbReference>
<feature type="transmembrane region" description="Helical" evidence="12">
    <location>
        <begin position="102"/>
        <end position="123"/>
    </location>
</feature>
<keyword evidence="9 12" id="KW-0472">Membrane</keyword>
<evidence type="ECO:0000256" key="10">
    <source>
        <dbReference type="RuleBase" id="RU000471"/>
    </source>
</evidence>
<evidence type="ECO:0000256" key="11">
    <source>
        <dbReference type="RuleBase" id="RU000473"/>
    </source>
</evidence>
<dbReference type="EC" id="7.1.1.2" evidence="11"/>
<feature type="transmembrane region" description="Helical" evidence="12">
    <location>
        <begin position="214"/>
        <end position="234"/>
    </location>
</feature>
<feature type="transmembrane region" description="Helical" evidence="12">
    <location>
        <begin position="283"/>
        <end position="303"/>
    </location>
</feature>
<feature type="transmembrane region" description="Helical" evidence="12">
    <location>
        <begin position="175"/>
        <end position="194"/>
    </location>
</feature>
<keyword evidence="6 10" id="KW-0812">Transmembrane</keyword>
<dbReference type="HAMAP" id="MF_01350">
    <property type="entry name" value="NDH1_NuoH"/>
    <property type="match status" value="1"/>
</dbReference>
<organism evidence="13">
    <name type="scientific">Olivierus martensii</name>
    <name type="common">Manchurian scorpion</name>
    <name type="synonym">Mesobuthus martensii</name>
    <dbReference type="NCBI Taxonomy" id="34649"/>
    <lineage>
        <taxon>Eukaryota</taxon>
        <taxon>Metazoa</taxon>
        <taxon>Ecdysozoa</taxon>
        <taxon>Arthropoda</taxon>
        <taxon>Chelicerata</taxon>
        <taxon>Arachnida</taxon>
        <taxon>Scorpiones</taxon>
        <taxon>Buthida</taxon>
        <taxon>Buthoidea</taxon>
        <taxon>Buthidae</taxon>
        <taxon>Olivierus</taxon>
    </lineage>
</organism>
<geneLocation type="mitochondrion" evidence="13"/>
<name>A0A890A3F8_OLIMR</name>
<evidence type="ECO:0000313" key="13">
    <source>
        <dbReference type="EMBL" id="QRG01724.1"/>
    </source>
</evidence>
<comment type="function">
    <text evidence="1">Core subunit of the mitochondrial membrane respiratory chain NADH dehydrogenase (Complex I) that is believed to belong to the minimal assembly required for catalysis. Complex I functions in the transfer of electrons from NADH to the respiratory chain. The immediate electron acceptor for the enzyme is believed to be ubiquinone.</text>
</comment>
<dbReference type="GO" id="GO:0009060">
    <property type="term" value="P:aerobic respiration"/>
    <property type="evidence" value="ECO:0007669"/>
    <property type="project" value="TreeGrafter"/>
</dbReference>
<dbReference type="InterPro" id="IPR001694">
    <property type="entry name" value="NADH_UbQ_OxRdtase_su1/FPO"/>
</dbReference>
<dbReference type="PANTHER" id="PTHR11432">
    <property type="entry name" value="NADH DEHYDROGENASE SUBUNIT 1"/>
    <property type="match status" value="1"/>
</dbReference>
<dbReference type="PANTHER" id="PTHR11432:SF3">
    <property type="entry name" value="NADH-UBIQUINONE OXIDOREDUCTASE CHAIN 1"/>
    <property type="match status" value="1"/>
</dbReference>
<evidence type="ECO:0000256" key="9">
    <source>
        <dbReference type="ARBA" id="ARBA00023136"/>
    </source>
</evidence>
<protein>
    <recommendedName>
        <fullName evidence="4 11">NADH-ubiquinone oxidoreductase chain 1</fullName>
        <ecNumber evidence="11">7.1.1.2</ecNumber>
    </recommendedName>
</protein>
<reference evidence="13" key="1">
    <citation type="journal article" date="2019" name="Mitochondrial DNA Part B Resour">
        <title>The complete mitochondrial DNA sequence of Yimeng scorpion (Mesobuthus martensii).</title>
        <authorList>
            <person name="Zhang Y.Z."/>
            <person name="Ji Y.Q."/>
            <person name="Kang D.C."/>
            <person name="Liu L.X."/>
            <person name="Liu Y.G."/>
        </authorList>
    </citation>
    <scope>NUCLEOTIDE SEQUENCE</scope>
</reference>
<dbReference type="PROSITE" id="PS00667">
    <property type="entry name" value="COMPLEX1_ND1_1"/>
    <property type="match status" value="1"/>
</dbReference>
<evidence type="ECO:0000256" key="1">
    <source>
        <dbReference type="ARBA" id="ARBA00003257"/>
    </source>
</evidence>
<evidence type="ECO:0000256" key="4">
    <source>
        <dbReference type="ARBA" id="ARBA00021009"/>
    </source>
</evidence>
<feature type="transmembrane region" description="Helical" evidence="12">
    <location>
        <begin position="69"/>
        <end position="90"/>
    </location>
</feature>
<gene>
    <name evidence="13" type="primary">ND1</name>
</gene>
<evidence type="ECO:0000256" key="8">
    <source>
        <dbReference type="ARBA" id="ARBA00023075"/>
    </source>
</evidence>
<feature type="transmembrane region" description="Helical" evidence="12">
    <location>
        <begin position="241"/>
        <end position="263"/>
    </location>
</feature>
<keyword evidence="7 12" id="KW-1133">Transmembrane helix</keyword>
<sequence>MYCFLSYFFVILMVLISVAFITLLERKILGYVHIRKGPNKVGVIGLFQPFSDAIKLFLKEISFLESYNIYPFLISPIFGMFLALFLWTLFPSNFVFIDMNYGVLFFLCLSSMGVYSILMAGWASNSKYALLGAYRGVAQTISYEVSFALVVLSLLFFISSFCFDKIFTFQKNMWFIIMFFPLFLIWFSSCLAETNRTPFDLTEGESELVSGFNVEYMSSGFAMIFMAEYANIILMSMITSLLFIGKEILVFWILFFSVVFIWVRGTFPRFRYDKLMYMAWKCYLPLALNFLFISVSLKSLLLFF</sequence>
<evidence type="ECO:0000256" key="5">
    <source>
        <dbReference type="ARBA" id="ARBA00022448"/>
    </source>
</evidence>
<comment type="catalytic activity">
    <reaction evidence="11">
        <text>a ubiquinone + NADH + 5 H(+)(in) = a ubiquinol + NAD(+) + 4 H(+)(out)</text>
        <dbReference type="Rhea" id="RHEA:29091"/>
        <dbReference type="Rhea" id="RHEA-COMP:9565"/>
        <dbReference type="Rhea" id="RHEA-COMP:9566"/>
        <dbReference type="ChEBI" id="CHEBI:15378"/>
        <dbReference type="ChEBI" id="CHEBI:16389"/>
        <dbReference type="ChEBI" id="CHEBI:17976"/>
        <dbReference type="ChEBI" id="CHEBI:57540"/>
        <dbReference type="ChEBI" id="CHEBI:57945"/>
        <dbReference type="EC" id="7.1.1.2"/>
    </reaction>
</comment>
<dbReference type="AlphaFoldDB" id="A0A890A3F8"/>
<evidence type="ECO:0000256" key="6">
    <source>
        <dbReference type="ARBA" id="ARBA00022692"/>
    </source>
</evidence>
<evidence type="ECO:0000256" key="12">
    <source>
        <dbReference type="SAM" id="Phobius"/>
    </source>
</evidence>